<keyword evidence="3" id="KW-1185">Reference proteome</keyword>
<proteinExistence type="predicted"/>
<dbReference type="EMBL" id="CAJGYO010000005">
    <property type="protein sequence ID" value="CAD6229761.1"/>
    <property type="molecule type" value="Genomic_DNA"/>
</dbReference>
<dbReference type="Pfam" id="PF12776">
    <property type="entry name" value="Myb_DNA-bind_3"/>
    <property type="match status" value="1"/>
</dbReference>
<dbReference type="OrthoDB" id="602113at2759"/>
<gene>
    <name evidence="2" type="ORF">NCGR_LOCUS20261</name>
</gene>
<evidence type="ECO:0000259" key="1">
    <source>
        <dbReference type="Pfam" id="PF12776"/>
    </source>
</evidence>
<evidence type="ECO:0000313" key="2">
    <source>
        <dbReference type="EMBL" id="CAD6229761.1"/>
    </source>
</evidence>
<reference evidence="2" key="1">
    <citation type="submission" date="2020-10" db="EMBL/GenBank/DDBJ databases">
        <authorList>
            <person name="Han B."/>
            <person name="Lu T."/>
            <person name="Zhao Q."/>
            <person name="Huang X."/>
            <person name="Zhao Y."/>
        </authorList>
    </citation>
    <scope>NUCLEOTIDE SEQUENCE</scope>
</reference>
<dbReference type="Proteomes" id="UP000604825">
    <property type="component" value="Unassembled WGS sequence"/>
</dbReference>
<evidence type="ECO:0000313" key="3">
    <source>
        <dbReference type="Proteomes" id="UP000604825"/>
    </source>
</evidence>
<dbReference type="InterPro" id="IPR024752">
    <property type="entry name" value="Myb/SANT-like_dom"/>
</dbReference>
<feature type="domain" description="Myb/SANT-like" evidence="1">
    <location>
        <begin position="6"/>
        <end position="99"/>
    </location>
</feature>
<comment type="caution">
    <text evidence="2">The sequence shown here is derived from an EMBL/GenBank/DDBJ whole genome shotgun (WGS) entry which is preliminary data.</text>
</comment>
<name>A0A811NW72_9POAL</name>
<dbReference type="AlphaFoldDB" id="A0A811NW72"/>
<organism evidence="2 3">
    <name type="scientific">Miscanthus lutarioriparius</name>
    <dbReference type="NCBI Taxonomy" id="422564"/>
    <lineage>
        <taxon>Eukaryota</taxon>
        <taxon>Viridiplantae</taxon>
        <taxon>Streptophyta</taxon>
        <taxon>Embryophyta</taxon>
        <taxon>Tracheophyta</taxon>
        <taxon>Spermatophyta</taxon>
        <taxon>Magnoliopsida</taxon>
        <taxon>Liliopsida</taxon>
        <taxon>Poales</taxon>
        <taxon>Poaceae</taxon>
        <taxon>PACMAD clade</taxon>
        <taxon>Panicoideae</taxon>
        <taxon>Andropogonodae</taxon>
        <taxon>Andropogoneae</taxon>
        <taxon>Saccharinae</taxon>
        <taxon>Miscanthus</taxon>
    </lineage>
</organism>
<sequence length="264" mass="30140">MPEIDWNSENTRVLCMLFAEQVGKGNRPNTHLNALGYAEVEKGFKERTGIVATKVQIKNKWDKLKEDFKAWKKLMLRQTGTGWDPIKKTIAMDDEWWKKARADIPGCGKFKKKGLENEDDLAKCFADITTIGIDHWSPHVVNVENVDETQEEATNFDPQDDDVIPETQEEDIGISLPPASGKRLARPVEKSGKKAKSGNALLIQEAVNMMEVVIACGAGYDSNGHYIATELFVKKEQREMFMTLPTNEIRFTWLRRKYNDKYDK</sequence>
<protein>
    <recommendedName>
        <fullName evidence="1">Myb/SANT-like domain-containing protein</fullName>
    </recommendedName>
</protein>
<accession>A0A811NW72</accession>
<dbReference type="PANTHER" id="PTHR47851">
    <property type="entry name" value="OS06G0588700 PROTEIN-RELATED"/>
    <property type="match status" value="1"/>
</dbReference>